<dbReference type="PANTHER" id="PTHR32009">
    <property type="entry name" value="TMV RESISTANCE PROTEIN N-LIKE"/>
    <property type="match status" value="1"/>
</dbReference>
<evidence type="ECO:0000313" key="3">
    <source>
        <dbReference type="EMBL" id="KAK9935592.1"/>
    </source>
</evidence>
<protein>
    <recommendedName>
        <fullName evidence="2">TIR domain-containing protein</fullName>
    </recommendedName>
</protein>
<dbReference type="Pfam" id="PF01582">
    <property type="entry name" value="TIR"/>
    <property type="match status" value="1"/>
</dbReference>
<dbReference type="GO" id="GO:0007165">
    <property type="term" value="P:signal transduction"/>
    <property type="evidence" value="ECO:0007669"/>
    <property type="project" value="InterPro"/>
</dbReference>
<proteinExistence type="predicted"/>
<comment type="caution">
    <text evidence="3">The sequence shown here is derived from an EMBL/GenBank/DDBJ whole genome shotgun (WGS) entry which is preliminary data.</text>
</comment>
<keyword evidence="1" id="KW-0520">NAD</keyword>
<dbReference type="Proteomes" id="UP001457282">
    <property type="component" value="Unassembled WGS sequence"/>
</dbReference>
<organism evidence="3 4">
    <name type="scientific">Rubus argutus</name>
    <name type="common">Southern blackberry</name>
    <dbReference type="NCBI Taxonomy" id="59490"/>
    <lineage>
        <taxon>Eukaryota</taxon>
        <taxon>Viridiplantae</taxon>
        <taxon>Streptophyta</taxon>
        <taxon>Embryophyta</taxon>
        <taxon>Tracheophyta</taxon>
        <taxon>Spermatophyta</taxon>
        <taxon>Magnoliopsida</taxon>
        <taxon>eudicotyledons</taxon>
        <taxon>Gunneridae</taxon>
        <taxon>Pentapetalae</taxon>
        <taxon>rosids</taxon>
        <taxon>fabids</taxon>
        <taxon>Rosales</taxon>
        <taxon>Rosaceae</taxon>
        <taxon>Rosoideae</taxon>
        <taxon>Rosoideae incertae sedis</taxon>
        <taxon>Rubus</taxon>
    </lineage>
</organism>
<dbReference type="EMBL" id="JBEDUW010000004">
    <property type="protein sequence ID" value="KAK9935592.1"/>
    <property type="molecule type" value="Genomic_DNA"/>
</dbReference>
<dbReference type="SUPFAM" id="SSF52200">
    <property type="entry name" value="Toll/Interleukin receptor TIR domain"/>
    <property type="match status" value="1"/>
</dbReference>
<accession>A0AAW1XG10</accession>
<sequence>MSDDDAISSIPPPVGGFRLRWDVFLSFRGEDTRETITKNLYEALKRRGVRVFLDNDGLDRGDDIGPTLLEAIEDSAAAIIVLSPRYADSRWCLQELEKICDGGRRLILPLFYNVDPSHVRRQKGPLEEQFRIHEKVFDNATVSGWRNALAKVGGKAGYVFNTSRYIYI</sequence>
<dbReference type="Gene3D" id="3.40.50.10140">
    <property type="entry name" value="Toll/interleukin-1 receptor homology (TIR) domain"/>
    <property type="match status" value="1"/>
</dbReference>
<dbReference type="PROSITE" id="PS50104">
    <property type="entry name" value="TIR"/>
    <property type="match status" value="1"/>
</dbReference>
<dbReference type="AlphaFoldDB" id="A0AAW1XG10"/>
<evidence type="ECO:0000259" key="2">
    <source>
        <dbReference type="PROSITE" id="PS50104"/>
    </source>
</evidence>
<reference evidence="3 4" key="1">
    <citation type="journal article" date="2023" name="G3 (Bethesda)">
        <title>A chromosome-length genome assembly and annotation of blackberry (Rubus argutus, cv. 'Hillquist').</title>
        <authorList>
            <person name="Bruna T."/>
            <person name="Aryal R."/>
            <person name="Dudchenko O."/>
            <person name="Sargent D.J."/>
            <person name="Mead D."/>
            <person name="Buti M."/>
            <person name="Cavallini A."/>
            <person name="Hytonen T."/>
            <person name="Andres J."/>
            <person name="Pham M."/>
            <person name="Weisz D."/>
            <person name="Mascagni F."/>
            <person name="Usai G."/>
            <person name="Natali L."/>
            <person name="Bassil N."/>
            <person name="Fernandez G.E."/>
            <person name="Lomsadze A."/>
            <person name="Armour M."/>
            <person name="Olukolu B."/>
            <person name="Poorten T."/>
            <person name="Britton C."/>
            <person name="Davik J."/>
            <person name="Ashrafi H."/>
            <person name="Aiden E.L."/>
            <person name="Borodovsky M."/>
            <person name="Worthington M."/>
        </authorList>
    </citation>
    <scope>NUCLEOTIDE SEQUENCE [LARGE SCALE GENOMIC DNA]</scope>
    <source>
        <strain evidence="3">PI 553951</strain>
    </source>
</reference>
<feature type="domain" description="TIR" evidence="2">
    <location>
        <begin position="19"/>
        <end position="153"/>
    </location>
</feature>
<keyword evidence="4" id="KW-1185">Reference proteome</keyword>
<dbReference type="InterPro" id="IPR035897">
    <property type="entry name" value="Toll_tir_struct_dom_sf"/>
</dbReference>
<dbReference type="SMART" id="SM00255">
    <property type="entry name" value="TIR"/>
    <property type="match status" value="1"/>
</dbReference>
<name>A0AAW1XG10_RUBAR</name>
<dbReference type="InterPro" id="IPR000157">
    <property type="entry name" value="TIR_dom"/>
</dbReference>
<gene>
    <name evidence="3" type="ORF">M0R45_022691</name>
</gene>
<dbReference type="PANTHER" id="PTHR32009:SF155">
    <property type="entry name" value="DISEASE RESISTANCE PROTEIN (TIR-NBS-LRR CLASS)"/>
    <property type="match status" value="1"/>
</dbReference>
<evidence type="ECO:0000313" key="4">
    <source>
        <dbReference type="Proteomes" id="UP001457282"/>
    </source>
</evidence>
<evidence type="ECO:0000256" key="1">
    <source>
        <dbReference type="ARBA" id="ARBA00023027"/>
    </source>
</evidence>